<dbReference type="Proteomes" id="UP000334820">
    <property type="component" value="Unassembled WGS sequence"/>
</dbReference>
<organism evidence="9 10">
    <name type="scientific">Thermogemmatispora aurantia</name>
    <dbReference type="NCBI Taxonomy" id="2045279"/>
    <lineage>
        <taxon>Bacteria</taxon>
        <taxon>Bacillati</taxon>
        <taxon>Chloroflexota</taxon>
        <taxon>Ktedonobacteria</taxon>
        <taxon>Thermogemmatisporales</taxon>
        <taxon>Thermogemmatisporaceae</taxon>
        <taxon>Thermogemmatispora</taxon>
    </lineage>
</organism>
<dbReference type="Gene3D" id="1.10.3730.20">
    <property type="match status" value="1"/>
</dbReference>
<evidence type="ECO:0000256" key="7">
    <source>
        <dbReference type="SAM" id="Phobius"/>
    </source>
</evidence>
<comment type="similarity">
    <text evidence="2">Belongs to the EamA transporter family.</text>
</comment>
<feature type="transmembrane region" description="Helical" evidence="7">
    <location>
        <begin position="77"/>
        <end position="95"/>
    </location>
</feature>
<evidence type="ECO:0000313" key="10">
    <source>
        <dbReference type="Proteomes" id="UP000334820"/>
    </source>
</evidence>
<keyword evidence="5 7" id="KW-0472">Membrane</keyword>
<feature type="transmembrane region" description="Helical" evidence="7">
    <location>
        <begin position="187"/>
        <end position="207"/>
    </location>
</feature>
<feature type="domain" description="EamA" evidence="8">
    <location>
        <begin position="13"/>
        <end position="148"/>
    </location>
</feature>
<comment type="caution">
    <text evidence="9">The sequence shown here is derived from an EMBL/GenBank/DDBJ whole genome shotgun (WGS) entry which is preliminary data.</text>
</comment>
<gene>
    <name evidence="9" type="ORF">KTAU_21660</name>
</gene>
<name>A0A5J4K9V3_9CHLR</name>
<comment type="subcellular location">
    <subcellularLocation>
        <location evidence="1">Membrane</location>
        <topology evidence="1">Multi-pass membrane protein</topology>
    </subcellularLocation>
</comment>
<feature type="transmembrane region" description="Helical" evidence="7">
    <location>
        <begin position="163"/>
        <end position="180"/>
    </location>
</feature>
<dbReference type="InterPro" id="IPR000620">
    <property type="entry name" value="EamA_dom"/>
</dbReference>
<keyword evidence="4 7" id="KW-1133">Transmembrane helix</keyword>
<feature type="region of interest" description="Disordered" evidence="6">
    <location>
        <begin position="307"/>
        <end position="350"/>
    </location>
</feature>
<sequence length="350" mass="37562">MLNSKGEGRWRLRGYLLVGLASLLFGFNGNLARKLFDESALTPLTLVEWRMLIGGACLFVLLGVAQRGKVWPPRRSWGWLLALGLAMATVAYSYFMAISRLPVAIALVIQFSTPAWLVLGEALWRRRWPALPVLGALLLAGSGLVLVTGAWQQQFLRLDGLGLLYALFSILSFAAYLLLGRRVGRELSALSATTWGAIVAALFWLLVQPPWRIPLASLQPGLWPALAAVGVLGMALPFLCELAALRYLDAGRVGIAAMLELVAGSAIAYVWLGEALTPDQLLGGVLVILGVGLLHYEELRHQANGTLPPVELTPTGVEEGSGGQPGRGKCLRDLAVGQGQEGQEEPGSAR</sequence>
<feature type="transmembrane region" description="Helical" evidence="7">
    <location>
        <begin position="49"/>
        <end position="65"/>
    </location>
</feature>
<dbReference type="InterPro" id="IPR037185">
    <property type="entry name" value="EmrE-like"/>
</dbReference>
<dbReference type="InterPro" id="IPR050638">
    <property type="entry name" value="AA-Vitamin_Transporters"/>
</dbReference>
<dbReference type="SUPFAM" id="SSF103481">
    <property type="entry name" value="Multidrug resistance efflux transporter EmrE"/>
    <property type="match status" value="2"/>
</dbReference>
<protein>
    <recommendedName>
        <fullName evidence="8">EamA domain-containing protein</fullName>
    </recommendedName>
</protein>
<evidence type="ECO:0000256" key="4">
    <source>
        <dbReference type="ARBA" id="ARBA00022989"/>
    </source>
</evidence>
<dbReference type="Pfam" id="PF00892">
    <property type="entry name" value="EamA"/>
    <property type="match status" value="2"/>
</dbReference>
<evidence type="ECO:0000313" key="9">
    <source>
        <dbReference type="EMBL" id="GER83529.1"/>
    </source>
</evidence>
<reference evidence="9 10" key="1">
    <citation type="journal article" date="2019" name="Int. J. Syst. Evol. Microbiol.">
        <title>Thermogemmatispora aurantia sp. nov. and Thermogemmatispora argillosa sp. nov., within the class Ktedonobacteria, and emended description of the genus Thermogemmatispora.</title>
        <authorList>
            <person name="Zheng Y."/>
            <person name="Wang C.M."/>
            <person name="Sakai Y."/>
            <person name="Abe K."/>
            <person name="Yokota A."/>
            <person name="Yabe S."/>
        </authorList>
    </citation>
    <scope>NUCLEOTIDE SEQUENCE [LARGE SCALE GENOMIC DNA]</scope>
    <source>
        <strain evidence="9 10">A1-2</strain>
    </source>
</reference>
<dbReference type="RefSeq" id="WP_170293202.1">
    <property type="nucleotide sequence ID" value="NZ_BKZV01000003.1"/>
</dbReference>
<evidence type="ECO:0000256" key="6">
    <source>
        <dbReference type="SAM" id="MobiDB-lite"/>
    </source>
</evidence>
<dbReference type="EMBL" id="BKZV01000003">
    <property type="protein sequence ID" value="GER83529.1"/>
    <property type="molecule type" value="Genomic_DNA"/>
</dbReference>
<proteinExistence type="inferred from homology"/>
<feature type="domain" description="EamA" evidence="8">
    <location>
        <begin position="161"/>
        <end position="294"/>
    </location>
</feature>
<evidence type="ECO:0000259" key="8">
    <source>
        <dbReference type="Pfam" id="PF00892"/>
    </source>
</evidence>
<feature type="transmembrane region" description="Helical" evidence="7">
    <location>
        <begin position="12"/>
        <end position="29"/>
    </location>
</feature>
<feature type="transmembrane region" description="Helical" evidence="7">
    <location>
        <begin position="278"/>
        <end position="296"/>
    </location>
</feature>
<evidence type="ECO:0000256" key="3">
    <source>
        <dbReference type="ARBA" id="ARBA00022692"/>
    </source>
</evidence>
<dbReference type="PANTHER" id="PTHR32322">
    <property type="entry name" value="INNER MEMBRANE TRANSPORTER"/>
    <property type="match status" value="1"/>
</dbReference>
<keyword evidence="3 7" id="KW-0812">Transmembrane</keyword>
<accession>A0A5J4K9V3</accession>
<feature type="transmembrane region" description="Helical" evidence="7">
    <location>
        <begin position="101"/>
        <end position="119"/>
    </location>
</feature>
<feature type="transmembrane region" description="Helical" evidence="7">
    <location>
        <begin position="131"/>
        <end position="151"/>
    </location>
</feature>
<keyword evidence="10" id="KW-1185">Reference proteome</keyword>
<evidence type="ECO:0000256" key="2">
    <source>
        <dbReference type="ARBA" id="ARBA00007362"/>
    </source>
</evidence>
<evidence type="ECO:0000256" key="1">
    <source>
        <dbReference type="ARBA" id="ARBA00004141"/>
    </source>
</evidence>
<dbReference type="AlphaFoldDB" id="A0A5J4K9V3"/>
<feature type="transmembrane region" description="Helical" evidence="7">
    <location>
        <begin position="222"/>
        <end position="240"/>
    </location>
</feature>
<evidence type="ECO:0000256" key="5">
    <source>
        <dbReference type="ARBA" id="ARBA00023136"/>
    </source>
</evidence>
<dbReference type="GO" id="GO:0016020">
    <property type="term" value="C:membrane"/>
    <property type="evidence" value="ECO:0007669"/>
    <property type="project" value="UniProtKB-SubCell"/>
</dbReference>
<feature type="transmembrane region" description="Helical" evidence="7">
    <location>
        <begin position="252"/>
        <end position="272"/>
    </location>
</feature>
<dbReference type="PANTHER" id="PTHR32322:SF2">
    <property type="entry name" value="EAMA DOMAIN-CONTAINING PROTEIN"/>
    <property type="match status" value="1"/>
</dbReference>